<gene>
    <name evidence="7" type="ORF">BJY26_001534</name>
</gene>
<evidence type="ECO:0000313" key="7">
    <source>
        <dbReference type="EMBL" id="NYI67228.1"/>
    </source>
</evidence>
<evidence type="ECO:0000256" key="1">
    <source>
        <dbReference type="ARBA" id="ARBA00004651"/>
    </source>
</evidence>
<accession>A0A7Z0ACI2</accession>
<feature type="domain" description="Major facilitator superfamily (MFS) profile" evidence="6">
    <location>
        <begin position="20"/>
        <end position="428"/>
    </location>
</feature>
<dbReference type="PANTHER" id="PTHR23508">
    <property type="entry name" value="CARBOXYLIC ACID TRANSPORTER PROTEIN HOMOLOG"/>
    <property type="match status" value="1"/>
</dbReference>
<sequence>MSDRSLATQEEKDRRYTIYLVIIAVLGWSLASYDSNLLTLTMPAIADDFNLSSGILGVLGFIVFGAEFVIALFVGWGMDRKGRKWMWMFCLIMAALFTGLTYFVQEFWQLALVRALASGFAQAELAVSITLVNEQVPSKHRGFLYSIVQGGWPIGVFMASGLYLLVGGLGWRTVYLFGVIPLVLVAIGRYKVRESERYLHLKAMRKAVAANDQPEVARLSAERPMNADDLKKGSVRQLFATPGPVRSVLTRLTVTWLFYATSYVATNLYIAYWLTAEKGWTSDQAAVLLLFCGGIGFFFYLLGGVLGEKFGRRNVLVISGVLVGPLNLALLLIMNYVWVAIVFFLIYQATNGTWSGAGYAYQGESFPTRVRAIAIGWMGAMFVGGLMLGSLFWTVLSSTTNLTVTWIVIGVVLGCGQGIATFWLPNIKPGQELEEIAT</sequence>
<feature type="transmembrane region" description="Helical" evidence="5">
    <location>
        <begin position="53"/>
        <end position="74"/>
    </location>
</feature>
<name>A0A7Z0ACI2_9MICO</name>
<dbReference type="EMBL" id="JACBZP010000001">
    <property type="protein sequence ID" value="NYI67228.1"/>
    <property type="molecule type" value="Genomic_DNA"/>
</dbReference>
<dbReference type="SUPFAM" id="SSF103473">
    <property type="entry name" value="MFS general substrate transporter"/>
    <property type="match status" value="1"/>
</dbReference>
<evidence type="ECO:0000256" key="5">
    <source>
        <dbReference type="SAM" id="Phobius"/>
    </source>
</evidence>
<keyword evidence="3 5" id="KW-1133">Transmembrane helix</keyword>
<feature type="transmembrane region" description="Helical" evidence="5">
    <location>
        <begin position="111"/>
        <end position="131"/>
    </location>
</feature>
<dbReference type="Gene3D" id="1.20.1250.20">
    <property type="entry name" value="MFS general substrate transporter like domains"/>
    <property type="match status" value="1"/>
</dbReference>
<evidence type="ECO:0000256" key="4">
    <source>
        <dbReference type="ARBA" id="ARBA00023136"/>
    </source>
</evidence>
<proteinExistence type="predicted"/>
<feature type="transmembrane region" description="Helical" evidence="5">
    <location>
        <begin position="286"/>
        <end position="303"/>
    </location>
</feature>
<dbReference type="RefSeq" id="WP_179427051.1">
    <property type="nucleotide sequence ID" value="NZ_JACBZP010000001.1"/>
</dbReference>
<dbReference type="InterPro" id="IPR020846">
    <property type="entry name" value="MFS_dom"/>
</dbReference>
<keyword evidence="4 5" id="KW-0472">Membrane</keyword>
<dbReference type="Proteomes" id="UP000539111">
    <property type="component" value="Unassembled WGS sequence"/>
</dbReference>
<dbReference type="PANTHER" id="PTHR23508:SF10">
    <property type="entry name" value="CARBOXYLIC ACID TRANSPORTER PROTEIN HOMOLOG"/>
    <property type="match status" value="1"/>
</dbReference>
<dbReference type="Pfam" id="PF00083">
    <property type="entry name" value="Sugar_tr"/>
    <property type="match status" value="1"/>
</dbReference>
<feature type="transmembrane region" description="Helical" evidence="5">
    <location>
        <begin position="373"/>
        <end position="396"/>
    </location>
</feature>
<keyword evidence="2 5" id="KW-0812">Transmembrane</keyword>
<feature type="transmembrane region" description="Helical" evidence="5">
    <location>
        <begin position="172"/>
        <end position="192"/>
    </location>
</feature>
<evidence type="ECO:0000313" key="8">
    <source>
        <dbReference type="Proteomes" id="UP000539111"/>
    </source>
</evidence>
<dbReference type="InterPro" id="IPR005828">
    <property type="entry name" value="MFS_sugar_transport-like"/>
</dbReference>
<evidence type="ECO:0000256" key="2">
    <source>
        <dbReference type="ARBA" id="ARBA00022692"/>
    </source>
</evidence>
<dbReference type="PROSITE" id="PS50850">
    <property type="entry name" value="MFS"/>
    <property type="match status" value="1"/>
</dbReference>
<dbReference type="InterPro" id="IPR036259">
    <property type="entry name" value="MFS_trans_sf"/>
</dbReference>
<dbReference type="GO" id="GO:0046943">
    <property type="term" value="F:carboxylic acid transmembrane transporter activity"/>
    <property type="evidence" value="ECO:0007669"/>
    <property type="project" value="TreeGrafter"/>
</dbReference>
<feature type="transmembrane region" description="Helical" evidence="5">
    <location>
        <begin position="16"/>
        <end position="33"/>
    </location>
</feature>
<dbReference type="GO" id="GO:0005886">
    <property type="term" value="C:plasma membrane"/>
    <property type="evidence" value="ECO:0007669"/>
    <property type="project" value="UniProtKB-SubCell"/>
</dbReference>
<feature type="transmembrane region" description="Helical" evidence="5">
    <location>
        <begin position="402"/>
        <end position="424"/>
    </location>
</feature>
<feature type="transmembrane region" description="Helical" evidence="5">
    <location>
        <begin position="256"/>
        <end position="274"/>
    </location>
</feature>
<reference evidence="7 8" key="1">
    <citation type="submission" date="2020-07" db="EMBL/GenBank/DDBJ databases">
        <title>Sequencing the genomes of 1000 actinobacteria strains.</title>
        <authorList>
            <person name="Klenk H.-P."/>
        </authorList>
    </citation>
    <scope>NUCLEOTIDE SEQUENCE [LARGE SCALE GENOMIC DNA]</scope>
    <source>
        <strain evidence="7 8">DSM 26341</strain>
    </source>
</reference>
<dbReference type="AlphaFoldDB" id="A0A7Z0ACI2"/>
<evidence type="ECO:0000259" key="6">
    <source>
        <dbReference type="PROSITE" id="PS50850"/>
    </source>
</evidence>
<comment type="subcellular location">
    <subcellularLocation>
        <location evidence="1">Cell membrane</location>
        <topology evidence="1">Multi-pass membrane protein</topology>
    </subcellularLocation>
</comment>
<feature type="transmembrane region" description="Helical" evidence="5">
    <location>
        <begin position="143"/>
        <end position="166"/>
    </location>
</feature>
<feature type="transmembrane region" description="Helical" evidence="5">
    <location>
        <begin position="86"/>
        <end position="105"/>
    </location>
</feature>
<protein>
    <submittedName>
        <fullName evidence="7">MFS family permease</fullName>
    </submittedName>
</protein>
<organism evidence="7 8">
    <name type="scientific">Spelaeicoccus albus</name>
    <dbReference type="NCBI Taxonomy" id="1280376"/>
    <lineage>
        <taxon>Bacteria</taxon>
        <taxon>Bacillati</taxon>
        <taxon>Actinomycetota</taxon>
        <taxon>Actinomycetes</taxon>
        <taxon>Micrococcales</taxon>
        <taxon>Brevibacteriaceae</taxon>
        <taxon>Spelaeicoccus</taxon>
    </lineage>
</organism>
<keyword evidence="8" id="KW-1185">Reference proteome</keyword>
<evidence type="ECO:0000256" key="3">
    <source>
        <dbReference type="ARBA" id="ARBA00022989"/>
    </source>
</evidence>
<comment type="caution">
    <text evidence="7">The sequence shown here is derived from an EMBL/GenBank/DDBJ whole genome shotgun (WGS) entry which is preliminary data.</text>
</comment>